<protein>
    <submittedName>
        <fullName evidence="2">GAT domain-containing protein</fullName>
    </submittedName>
</protein>
<reference evidence="1" key="1">
    <citation type="journal article" date="2013" name="Genetics">
        <title>The draft genome and transcriptome of Panagrellus redivivus are shaped by the harsh demands of a free-living lifestyle.</title>
        <authorList>
            <person name="Srinivasan J."/>
            <person name="Dillman A.R."/>
            <person name="Macchietto M.G."/>
            <person name="Heikkinen L."/>
            <person name="Lakso M."/>
            <person name="Fracchia K.M."/>
            <person name="Antoshechkin I."/>
            <person name="Mortazavi A."/>
            <person name="Wong G."/>
            <person name="Sternberg P.W."/>
        </authorList>
    </citation>
    <scope>NUCLEOTIDE SEQUENCE [LARGE SCALE GENOMIC DNA]</scope>
    <source>
        <strain evidence="1">MT8872</strain>
    </source>
</reference>
<sequence length="99" mass="11253">MQNLANAMEQLRAANPAVQAEEAMLLVEYESRMRAFFDLSRELDDLAGDVTDEADIALINRLRQRVNRLLEIHRGYRDSLRRMVGGQRIPGYHPAAEAA</sequence>
<accession>A0A7E4UT09</accession>
<dbReference type="Proteomes" id="UP000492821">
    <property type="component" value="Unassembled WGS sequence"/>
</dbReference>
<name>A0A7E4UT09_PANRE</name>
<evidence type="ECO:0000313" key="1">
    <source>
        <dbReference type="Proteomes" id="UP000492821"/>
    </source>
</evidence>
<evidence type="ECO:0000313" key="2">
    <source>
        <dbReference type="WBParaSite" id="Pan_g12011.t1"/>
    </source>
</evidence>
<dbReference type="AlphaFoldDB" id="A0A7E4UT09"/>
<organism evidence="1 2">
    <name type="scientific">Panagrellus redivivus</name>
    <name type="common">Microworm</name>
    <dbReference type="NCBI Taxonomy" id="6233"/>
    <lineage>
        <taxon>Eukaryota</taxon>
        <taxon>Metazoa</taxon>
        <taxon>Ecdysozoa</taxon>
        <taxon>Nematoda</taxon>
        <taxon>Chromadorea</taxon>
        <taxon>Rhabditida</taxon>
        <taxon>Tylenchina</taxon>
        <taxon>Panagrolaimomorpha</taxon>
        <taxon>Panagrolaimoidea</taxon>
        <taxon>Panagrolaimidae</taxon>
        <taxon>Panagrellus</taxon>
    </lineage>
</organism>
<proteinExistence type="predicted"/>
<keyword evidence="1" id="KW-1185">Reference proteome</keyword>
<dbReference type="WBParaSite" id="Pan_g12011.t1">
    <property type="protein sequence ID" value="Pan_g12011.t1"/>
    <property type="gene ID" value="Pan_g12011"/>
</dbReference>
<reference evidence="2" key="2">
    <citation type="submission" date="2020-10" db="UniProtKB">
        <authorList>
            <consortium name="WormBaseParasite"/>
        </authorList>
    </citation>
    <scope>IDENTIFICATION</scope>
</reference>